<dbReference type="InterPro" id="IPR010995">
    <property type="entry name" value="DNA_repair_Rad51/TF_NusA_a-hlx"/>
</dbReference>
<comment type="caution">
    <text evidence="2">The sequence shown here is derived from an EMBL/GenBank/DDBJ whole genome shotgun (WGS) entry which is preliminary data.</text>
</comment>
<proteinExistence type="predicted"/>
<evidence type="ECO:0000313" key="3">
    <source>
        <dbReference type="Proteomes" id="UP000315385"/>
    </source>
</evidence>
<evidence type="ECO:0000256" key="1">
    <source>
        <dbReference type="SAM" id="MobiDB-lite"/>
    </source>
</evidence>
<dbReference type="Proteomes" id="UP000315385">
    <property type="component" value="Unassembled WGS sequence"/>
</dbReference>
<dbReference type="EMBL" id="SESI01000001">
    <property type="protein sequence ID" value="TQQ82134.1"/>
    <property type="molecule type" value="Genomic_DNA"/>
</dbReference>
<dbReference type="RefSeq" id="WP_142442786.1">
    <property type="nucleotide sequence ID" value="NZ_SESI01000001.1"/>
</dbReference>
<sequence>MALLSKLKSMLGIGDGSDDREAETTVTVEHDPDEPAGGDATTGDAAADPEAEPVIEDEPTDDAGEEPEPVADEGSEDEQEADLDDEPAATTDTDPEIDVDDAEPEPNADDAESEAEAPDVDADDSIESDVDTDEDETEEVDTAEDDTADTDADETADDDADDYSDEPLDSIKGIGPAYSERLHDAGITSIAELAEGDAEEIGEAISVSPKTVSNWIDRAAEK</sequence>
<dbReference type="Gene3D" id="1.10.150.20">
    <property type="entry name" value="5' to 3' exonuclease, C-terminal subdomain"/>
    <property type="match status" value="1"/>
</dbReference>
<gene>
    <name evidence="2" type="ORF">EWF95_04115</name>
</gene>
<feature type="compositionally biased region" description="Low complexity" evidence="1">
    <location>
        <begin position="37"/>
        <end position="46"/>
    </location>
</feature>
<keyword evidence="3" id="KW-1185">Reference proteome</keyword>
<dbReference type="SUPFAM" id="SSF47794">
    <property type="entry name" value="Rad51 N-terminal domain-like"/>
    <property type="match status" value="1"/>
</dbReference>
<dbReference type="GO" id="GO:0000166">
    <property type="term" value="F:nucleotide binding"/>
    <property type="evidence" value="ECO:0007669"/>
    <property type="project" value="InterPro"/>
</dbReference>
<feature type="compositionally biased region" description="Acidic residues" evidence="1">
    <location>
        <begin position="47"/>
        <end position="168"/>
    </location>
</feature>
<reference evidence="2 3" key="1">
    <citation type="submission" date="2019-02" db="EMBL/GenBank/DDBJ databases">
        <title>Halonotius sp. a new haloqrchaeon isolated from saline water.</title>
        <authorList>
            <person name="Duran-Viseras A."/>
            <person name="Sanchez-Porro C."/>
            <person name="Ventosa A."/>
        </authorList>
    </citation>
    <scope>NUCLEOTIDE SEQUENCE [LARGE SCALE GENOMIC DNA]</scope>
    <source>
        <strain evidence="2 3">F9-27</strain>
    </source>
</reference>
<protein>
    <submittedName>
        <fullName evidence="2">Helix-hairpin-helix domain-containing protein</fullName>
    </submittedName>
</protein>
<feature type="region of interest" description="Disordered" evidence="1">
    <location>
        <begin position="1"/>
        <end position="177"/>
    </location>
</feature>
<evidence type="ECO:0000313" key="2">
    <source>
        <dbReference type="EMBL" id="TQQ82134.1"/>
    </source>
</evidence>
<organism evidence="2 3">
    <name type="scientific">Halonotius roseus</name>
    <dbReference type="NCBI Taxonomy" id="2511997"/>
    <lineage>
        <taxon>Archaea</taxon>
        <taxon>Methanobacteriati</taxon>
        <taxon>Methanobacteriota</taxon>
        <taxon>Stenosarchaea group</taxon>
        <taxon>Halobacteria</taxon>
        <taxon>Halobacteriales</taxon>
        <taxon>Haloferacaceae</taxon>
        <taxon>Halonotius</taxon>
    </lineage>
</organism>
<dbReference type="Pfam" id="PF14520">
    <property type="entry name" value="HHH_5"/>
    <property type="match status" value="1"/>
</dbReference>
<dbReference type="AlphaFoldDB" id="A0A544QRQ0"/>
<accession>A0A544QRQ0</accession>
<name>A0A544QRQ0_9EURY</name>
<dbReference type="OrthoDB" id="202878at2157"/>